<dbReference type="eggNOG" id="KOG4306">
    <property type="taxonomic scope" value="Eukaryota"/>
</dbReference>
<dbReference type="GO" id="GO:0008081">
    <property type="term" value="F:phosphoric diester hydrolase activity"/>
    <property type="evidence" value="ECO:0007669"/>
    <property type="project" value="InterPro"/>
</dbReference>
<sequence>MEICMSRWMESVITDDADPTEILYPGTHNSATREVSTIVVSAWAKCQEYTVEQQLHLGVRMLDLRVADDHGDGGEIWVTHWVHACPCLAVLESVCRFLNSFKSEIVVLRIERDSDRKLSNAGLQKLVHLLQAEFDDLVVPAHRLDQDNPKRYNVGRLRIKNRRLILVTRDSFYEELVKKYQRSKEVQWLLQHLTRAMASWSWTRGRKASIVHDRISKFLCDTHTLNKIREKAFLVLEAIITHEADAIAKHPFSSIQKANSCVHKEWMPKILDQVKLCPYVNAITCDFVNSDFCKAIVHINRQRMKEQHKEESQRLDEFHAWQQAGRPSKSIGTQV</sequence>
<protein>
    <submittedName>
        <fullName evidence="2">Phospholipase C</fullName>
    </submittedName>
</protein>
<dbReference type="OrthoDB" id="1046782at2759"/>
<keyword evidence="3" id="KW-1185">Reference proteome</keyword>
<dbReference type="VEuPathDB" id="CryptoDB:GNI_010020"/>
<dbReference type="InterPro" id="IPR017946">
    <property type="entry name" value="PLC-like_Pdiesterase_TIM-brl"/>
</dbReference>
<dbReference type="InterPro" id="IPR051057">
    <property type="entry name" value="PI-PLC_domain"/>
</dbReference>
<dbReference type="PROSITE" id="PS50007">
    <property type="entry name" value="PIPLC_X_DOMAIN"/>
    <property type="match status" value="1"/>
</dbReference>
<evidence type="ECO:0000313" key="2">
    <source>
        <dbReference type="EMBL" id="EZG86543.1"/>
    </source>
</evidence>
<accession>A0A023BCV1</accession>
<organism evidence="2 3">
    <name type="scientific">Gregarina niphandrodes</name>
    <name type="common">Septate eugregarine</name>
    <dbReference type="NCBI Taxonomy" id="110365"/>
    <lineage>
        <taxon>Eukaryota</taxon>
        <taxon>Sar</taxon>
        <taxon>Alveolata</taxon>
        <taxon>Apicomplexa</taxon>
        <taxon>Conoidasida</taxon>
        <taxon>Gregarinasina</taxon>
        <taxon>Eugregarinorida</taxon>
        <taxon>Gregarinidae</taxon>
        <taxon>Gregarina</taxon>
    </lineage>
</organism>
<dbReference type="RefSeq" id="XP_011128753.1">
    <property type="nucleotide sequence ID" value="XM_011130451.1"/>
</dbReference>
<dbReference type="Pfam" id="PF26178">
    <property type="entry name" value="PI-PLC_cat"/>
    <property type="match status" value="1"/>
</dbReference>
<dbReference type="AlphaFoldDB" id="A0A023BCV1"/>
<dbReference type="OMA" id="CNDMIAD"/>
<gene>
    <name evidence="2" type="ORF">GNI_010020</name>
</gene>
<dbReference type="GeneID" id="22910616"/>
<dbReference type="InterPro" id="IPR000909">
    <property type="entry name" value="PLipase_C_PInositol-sp_X_dom"/>
</dbReference>
<feature type="domain" description="Phosphatidylinositol-specific phospholipase C X" evidence="1">
    <location>
        <begin position="14"/>
        <end position="169"/>
    </location>
</feature>
<evidence type="ECO:0000313" key="3">
    <source>
        <dbReference type="Proteomes" id="UP000019763"/>
    </source>
</evidence>
<reference evidence="2" key="1">
    <citation type="submission" date="2013-12" db="EMBL/GenBank/DDBJ databases">
        <authorList>
            <person name="Omoto C.K."/>
            <person name="Sibley D."/>
            <person name="Venepally P."/>
            <person name="Hadjithomas M."/>
            <person name="Karamycheva S."/>
            <person name="Brunk B."/>
            <person name="Roos D."/>
            <person name="Caler E."/>
            <person name="Lorenzi H."/>
        </authorList>
    </citation>
    <scope>NUCLEOTIDE SEQUENCE</scope>
</reference>
<evidence type="ECO:0000259" key="1">
    <source>
        <dbReference type="SMART" id="SM00148"/>
    </source>
</evidence>
<dbReference type="SMART" id="SM00148">
    <property type="entry name" value="PLCXc"/>
    <property type="match status" value="1"/>
</dbReference>
<dbReference type="PANTHER" id="PTHR13593">
    <property type="match status" value="1"/>
</dbReference>
<dbReference type="GO" id="GO:0006629">
    <property type="term" value="P:lipid metabolic process"/>
    <property type="evidence" value="ECO:0007669"/>
    <property type="project" value="InterPro"/>
</dbReference>
<dbReference type="PANTHER" id="PTHR13593:SF113">
    <property type="entry name" value="SI:DKEY-266F7.9"/>
    <property type="match status" value="1"/>
</dbReference>
<comment type="caution">
    <text evidence="2">The sequence shown here is derived from an EMBL/GenBank/DDBJ whole genome shotgun (WGS) entry which is preliminary data.</text>
</comment>
<dbReference type="SUPFAM" id="SSF51695">
    <property type="entry name" value="PLC-like phosphodiesterases"/>
    <property type="match status" value="1"/>
</dbReference>
<dbReference type="Gene3D" id="3.20.20.190">
    <property type="entry name" value="Phosphatidylinositol (PI) phosphodiesterase"/>
    <property type="match status" value="1"/>
</dbReference>
<name>A0A023BCV1_GRENI</name>
<dbReference type="Proteomes" id="UP000019763">
    <property type="component" value="Unassembled WGS sequence"/>
</dbReference>
<dbReference type="EMBL" id="AFNH02000076">
    <property type="protein sequence ID" value="EZG86543.1"/>
    <property type="molecule type" value="Genomic_DNA"/>
</dbReference>
<proteinExistence type="predicted"/>